<accession>A0A853DNP8</accession>
<dbReference type="EMBL" id="JACCFW010000001">
    <property type="protein sequence ID" value="NYJ75775.1"/>
    <property type="molecule type" value="Genomic_DNA"/>
</dbReference>
<keyword evidence="2" id="KW-1185">Reference proteome</keyword>
<dbReference type="Proteomes" id="UP000571817">
    <property type="component" value="Unassembled WGS sequence"/>
</dbReference>
<dbReference type="RefSeq" id="WP_179482707.1">
    <property type="nucleotide sequence ID" value="NZ_JACCFW010000001.1"/>
</dbReference>
<keyword evidence="1" id="KW-0489">Methyltransferase</keyword>
<protein>
    <submittedName>
        <fullName evidence="1">SAM-dependent methyltransferase</fullName>
    </submittedName>
</protein>
<dbReference type="GO" id="GO:0008168">
    <property type="term" value="F:methyltransferase activity"/>
    <property type="evidence" value="ECO:0007669"/>
    <property type="project" value="UniProtKB-KW"/>
</dbReference>
<organism evidence="1 2">
    <name type="scientific">Allobranchiibius huperziae</name>
    <dbReference type="NCBI Taxonomy" id="1874116"/>
    <lineage>
        <taxon>Bacteria</taxon>
        <taxon>Bacillati</taxon>
        <taxon>Actinomycetota</taxon>
        <taxon>Actinomycetes</taxon>
        <taxon>Micrococcales</taxon>
        <taxon>Dermacoccaceae</taxon>
        <taxon>Allobranchiibius</taxon>
    </lineage>
</organism>
<reference evidence="1 2" key="1">
    <citation type="submission" date="2020-07" db="EMBL/GenBank/DDBJ databases">
        <title>Sequencing the genomes of 1000 actinobacteria strains.</title>
        <authorList>
            <person name="Klenk H.-P."/>
        </authorList>
    </citation>
    <scope>NUCLEOTIDE SEQUENCE [LARGE SCALE GENOMIC DNA]</scope>
    <source>
        <strain evidence="1 2">DSM 29531</strain>
    </source>
</reference>
<dbReference type="Pfam" id="PF13489">
    <property type="entry name" value="Methyltransf_23"/>
    <property type="match status" value="1"/>
</dbReference>
<gene>
    <name evidence="1" type="ORF">HNR15_002738</name>
</gene>
<sequence>MRIGALAAYEQALRDRGPLGLHTTSGHRIELDMARYLADADAADTTVLERCVGPVLDVGCGPGRIVGALTAAGTAALGVDIADAAVEITLQRGALALARDIFSRLPGEGRWRTVLVLDGNCGIGGDVPALLRRMRELTAADGTVILEAATSVPGTDEVLTASFSTDGEDAPTFPWAVASADVLQRYAEEAGLALVEHWTHSGRDFLMVRSDSTYSTAVQTTTTAAMIPKFAT</sequence>
<name>A0A853DNP8_9MICO</name>
<dbReference type="SUPFAM" id="SSF53335">
    <property type="entry name" value="S-adenosyl-L-methionine-dependent methyltransferases"/>
    <property type="match status" value="1"/>
</dbReference>
<dbReference type="InterPro" id="IPR029063">
    <property type="entry name" value="SAM-dependent_MTases_sf"/>
</dbReference>
<keyword evidence="1" id="KW-0808">Transferase</keyword>
<dbReference type="Gene3D" id="3.40.50.150">
    <property type="entry name" value="Vaccinia Virus protein VP39"/>
    <property type="match status" value="1"/>
</dbReference>
<dbReference type="AlphaFoldDB" id="A0A853DNP8"/>
<dbReference type="GO" id="GO:0032259">
    <property type="term" value="P:methylation"/>
    <property type="evidence" value="ECO:0007669"/>
    <property type="project" value="UniProtKB-KW"/>
</dbReference>
<proteinExistence type="predicted"/>
<comment type="caution">
    <text evidence="1">The sequence shown here is derived from an EMBL/GenBank/DDBJ whole genome shotgun (WGS) entry which is preliminary data.</text>
</comment>
<evidence type="ECO:0000313" key="2">
    <source>
        <dbReference type="Proteomes" id="UP000571817"/>
    </source>
</evidence>
<evidence type="ECO:0000313" key="1">
    <source>
        <dbReference type="EMBL" id="NYJ75775.1"/>
    </source>
</evidence>